<name>A0A017SYI1_9BACT</name>
<organism evidence="1 2">
    <name type="scientific">Chondromyces apiculatus DSM 436</name>
    <dbReference type="NCBI Taxonomy" id="1192034"/>
    <lineage>
        <taxon>Bacteria</taxon>
        <taxon>Pseudomonadati</taxon>
        <taxon>Myxococcota</taxon>
        <taxon>Polyangia</taxon>
        <taxon>Polyangiales</taxon>
        <taxon>Polyangiaceae</taxon>
        <taxon>Chondromyces</taxon>
    </lineage>
</organism>
<protein>
    <submittedName>
        <fullName evidence="1">Uncharacterized protein</fullName>
    </submittedName>
</protein>
<comment type="caution">
    <text evidence="1">The sequence shown here is derived from an EMBL/GenBank/DDBJ whole genome shotgun (WGS) entry which is preliminary data.</text>
</comment>
<dbReference type="AlphaFoldDB" id="A0A017SYI1"/>
<evidence type="ECO:0000313" key="2">
    <source>
        <dbReference type="Proteomes" id="UP000019678"/>
    </source>
</evidence>
<gene>
    <name evidence="1" type="ORF">CAP_8403</name>
</gene>
<evidence type="ECO:0000313" key="1">
    <source>
        <dbReference type="EMBL" id="EYF01361.1"/>
    </source>
</evidence>
<proteinExistence type="predicted"/>
<accession>A0A017SYI1</accession>
<reference evidence="1 2" key="1">
    <citation type="submission" date="2013-05" db="EMBL/GenBank/DDBJ databases">
        <title>Genome assembly of Chondromyces apiculatus DSM 436.</title>
        <authorList>
            <person name="Sharma G."/>
            <person name="Khatri I."/>
            <person name="Kaur C."/>
            <person name="Mayilraj S."/>
            <person name="Subramanian S."/>
        </authorList>
    </citation>
    <scope>NUCLEOTIDE SEQUENCE [LARGE SCALE GENOMIC DNA]</scope>
    <source>
        <strain evidence="1 2">DSM 436</strain>
    </source>
</reference>
<dbReference type="Proteomes" id="UP000019678">
    <property type="component" value="Unassembled WGS sequence"/>
</dbReference>
<keyword evidence="2" id="KW-1185">Reference proteome</keyword>
<dbReference type="EMBL" id="ASRX01000083">
    <property type="protein sequence ID" value="EYF01361.1"/>
    <property type="molecule type" value="Genomic_DNA"/>
</dbReference>
<sequence length="59" mass="6734">MMADAQGAREPYADDSAHVFLYRTQRFALLIGQPRVFREPLSESQIKQTMCFDPIDASL</sequence>